<feature type="transmembrane region" description="Helical" evidence="7">
    <location>
        <begin position="495"/>
        <end position="527"/>
    </location>
</feature>
<evidence type="ECO:0000256" key="5">
    <source>
        <dbReference type="ARBA" id="ARBA00023136"/>
    </source>
</evidence>
<gene>
    <name evidence="8" type="ORF">METZ01_LOCUS52773</name>
</gene>
<evidence type="ECO:0000256" key="2">
    <source>
        <dbReference type="ARBA" id="ARBA00022475"/>
    </source>
</evidence>
<keyword evidence="3 7" id="KW-0812">Transmembrane</keyword>
<keyword evidence="5 7" id="KW-0472">Membrane</keyword>
<dbReference type="PANTHER" id="PTHR30482">
    <property type="entry name" value="HIGH-AFFINITY BRANCHED-CHAIN AMINO ACID TRANSPORT SYSTEM PERMEASE"/>
    <property type="match status" value="1"/>
</dbReference>
<feature type="transmembrane region" description="Helical" evidence="7">
    <location>
        <begin position="93"/>
        <end position="113"/>
    </location>
</feature>
<feature type="transmembrane region" description="Helical" evidence="7">
    <location>
        <begin position="139"/>
        <end position="163"/>
    </location>
</feature>
<feature type="transmembrane region" description="Helical" evidence="7">
    <location>
        <begin position="415"/>
        <end position="433"/>
    </location>
</feature>
<evidence type="ECO:0008006" key="9">
    <source>
        <dbReference type="Google" id="ProtNLM"/>
    </source>
</evidence>
<dbReference type="Pfam" id="PF02653">
    <property type="entry name" value="BPD_transp_2"/>
    <property type="match status" value="1"/>
</dbReference>
<comment type="subcellular location">
    <subcellularLocation>
        <location evidence="1">Cell membrane</location>
        <topology evidence="1">Multi-pass membrane protein</topology>
    </subcellularLocation>
</comment>
<dbReference type="GO" id="GO:0005886">
    <property type="term" value="C:plasma membrane"/>
    <property type="evidence" value="ECO:0007669"/>
    <property type="project" value="UniProtKB-SubCell"/>
</dbReference>
<evidence type="ECO:0000256" key="4">
    <source>
        <dbReference type="ARBA" id="ARBA00022989"/>
    </source>
</evidence>
<accession>A0A381S8U0</accession>
<evidence type="ECO:0000256" key="3">
    <source>
        <dbReference type="ARBA" id="ARBA00022692"/>
    </source>
</evidence>
<proteinExistence type="predicted"/>
<sequence length="612" mass="65454">MSAPSSTSKAAPALLDLDWRRIGKWGGLCAMVMVLVSLIGMPVGLERRMIIEGRLSLGYLSLVWIPLLFGYVVSKRVVLEGVETPDPSARDVFAGLCTGVLSGLGPMLLVLGIDNFNLRDPLVNWGPQLLEQLTFGRGIGFGVAAWFGICAVLGLLGSLMHVLPKDVRRVVSYVTYGLLFISILEAVISDLSEGFGLESLTDAMYAKRGGLTVKSSIILVVVIGVFSILTKGRLKGATSRYKELQGEERKRASIVLFSGVAGLCIVLPLFLGKIVNELLANVGLFLLLALGLNIVVGLAGILDLGYVAFFAVGGYTTAVLTSAESPFFTPELHFGFALIIVILMAGLTGLVIGAPVIRMRGDYLAIVTLGFGEIIRLLFMSDWLKPYFGGAQGITNVPPVDLGFAVVTGIDPRSVFYLVLVFCTLAIYVSWRLQASRLGRAWMAIREDEQVAEAMGINTVNAKLMAFVVGAMMAAVSGAVLAAKVGSVFPNSFMILVSIIILVVVIVGGMGNIAGVLVGSFVLIGVLGGPRQPGLLQEFQSYKLLIYGALLVFMMLQRPEGLVPSARRSQELHQEEFLQDAWLKGEDHDREETEAVKQPGAVSGVEGEGDPA</sequence>
<dbReference type="AlphaFoldDB" id="A0A381S8U0"/>
<reference evidence="8" key="1">
    <citation type="submission" date="2018-05" db="EMBL/GenBank/DDBJ databases">
        <authorList>
            <person name="Lanie J.A."/>
            <person name="Ng W.-L."/>
            <person name="Kazmierczak K.M."/>
            <person name="Andrzejewski T.M."/>
            <person name="Davidsen T.M."/>
            <person name="Wayne K.J."/>
            <person name="Tettelin H."/>
            <person name="Glass J.I."/>
            <person name="Rusch D."/>
            <person name="Podicherti R."/>
            <person name="Tsui H.-C.T."/>
            <person name="Winkler M.E."/>
        </authorList>
    </citation>
    <scope>NUCLEOTIDE SEQUENCE</scope>
</reference>
<feature type="transmembrane region" description="Helical" evidence="7">
    <location>
        <begin position="209"/>
        <end position="230"/>
    </location>
</feature>
<dbReference type="InterPro" id="IPR043428">
    <property type="entry name" value="LivM-like"/>
</dbReference>
<evidence type="ECO:0000256" key="7">
    <source>
        <dbReference type="SAM" id="Phobius"/>
    </source>
</evidence>
<dbReference type="CDD" id="cd06581">
    <property type="entry name" value="TM_PBP1_LivM_like"/>
    <property type="match status" value="1"/>
</dbReference>
<dbReference type="EMBL" id="UINC01002750">
    <property type="protein sequence ID" value="SUZ99919.1"/>
    <property type="molecule type" value="Genomic_DNA"/>
</dbReference>
<feature type="transmembrane region" description="Helical" evidence="7">
    <location>
        <begin position="251"/>
        <end position="272"/>
    </location>
</feature>
<dbReference type="GO" id="GO:0015658">
    <property type="term" value="F:branched-chain amino acid transmembrane transporter activity"/>
    <property type="evidence" value="ECO:0007669"/>
    <property type="project" value="InterPro"/>
</dbReference>
<feature type="transmembrane region" description="Helical" evidence="7">
    <location>
        <begin position="464"/>
        <end position="483"/>
    </location>
</feature>
<feature type="transmembrane region" description="Helical" evidence="7">
    <location>
        <begin position="334"/>
        <end position="356"/>
    </location>
</feature>
<dbReference type="InterPro" id="IPR001851">
    <property type="entry name" value="ABC_transp_permease"/>
</dbReference>
<keyword evidence="4 7" id="KW-1133">Transmembrane helix</keyword>
<feature type="transmembrane region" description="Helical" evidence="7">
    <location>
        <begin position="25"/>
        <end position="45"/>
    </location>
</feature>
<feature type="transmembrane region" description="Helical" evidence="7">
    <location>
        <begin position="306"/>
        <end position="328"/>
    </location>
</feature>
<protein>
    <recommendedName>
        <fullName evidence="9">Branched-chain amino acid ABC transporter permease</fullName>
    </recommendedName>
</protein>
<feature type="transmembrane region" description="Helical" evidence="7">
    <location>
        <begin position="363"/>
        <end position="379"/>
    </location>
</feature>
<evidence type="ECO:0000256" key="6">
    <source>
        <dbReference type="SAM" id="MobiDB-lite"/>
    </source>
</evidence>
<feature type="transmembrane region" description="Helical" evidence="7">
    <location>
        <begin position="57"/>
        <end position="73"/>
    </location>
</feature>
<name>A0A381S8U0_9ZZZZ</name>
<feature type="transmembrane region" description="Helical" evidence="7">
    <location>
        <begin position="278"/>
        <end position="299"/>
    </location>
</feature>
<evidence type="ECO:0000313" key="8">
    <source>
        <dbReference type="EMBL" id="SUZ99919.1"/>
    </source>
</evidence>
<evidence type="ECO:0000256" key="1">
    <source>
        <dbReference type="ARBA" id="ARBA00004651"/>
    </source>
</evidence>
<keyword evidence="2" id="KW-1003">Cell membrane</keyword>
<dbReference type="PANTHER" id="PTHR30482:SF10">
    <property type="entry name" value="HIGH-AFFINITY BRANCHED-CHAIN AMINO ACID TRANSPORT PROTEIN BRAE"/>
    <property type="match status" value="1"/>
</dbReference>
<feature type="transmembrane region" description="Helical" evidence="7">
    <location>
        <begin position="170"/>
        <end position="189"/>
    </location>
</feature>
<feature type="region of interest" description="Disordered" evidence="6">
    <location>
        <begin position="588"/>
        <end position="612"/>
    </location>
</feature>
<organism evidence="8">
    <name type="scientific">marine metagenome</name>
    <dbReference type="NCBI Taxonomy" id="408172"/>
    <lineage>
        <taxon>unclassified sequences</taxon>
        <taxon>metagenomes</taxon>
        <taxon>ecological metagenomes</taxon>
    </lineage>
</organism>